<comment type="caution">
    <text evidence="1">The sequence shown here is derived from an EMBL/GenBank/DDBJ whole genome shotgun (WGS) entry which is preliminary data.</text>
</comment>
<protein>
    <submittedName>
        <fullName evidence="1">Uncharacterized protein</fullName>
    </submittedName>
</protein>
<dbReference type="STRING" id="128403.WA1_34880"/>
<dbReference type="Proteomes" id="UP000076925">
    <property type="component" value="Unassembled WGS sequence"/>
</dbReference>
<evidence type="ECO:0000313" key="2">
    <source>
        <dbReference type="Proteomes" id="UP000076925"/>
    </source>
</evidence>
<proteinExistence type="predicted"/>
<organism evidence="1 2">
    <name type="scientific">Scytonema hofmannii PCC 7110</name>
    <dbReference type="NCBI Taxonomy" id="128403"/>
    <lineage>
        <taxon>Bacteria</taxon>
        <taxon>Bacillati</taxon>
        <taxon>Cyanobacteriota</taxon>
        <taxon>Cyanophyceae</taxon>
        <taxon>Nostocales</taxon>
        <taxon>Scytonemataceae</taxon>
        <taxon>Scytonema</taxon>
    </lineage>
</organism>
<name>A0A139X2A8_9CYAN</name>
<keyword evidence="2" id="KW-1185">Reference proteome</keyword>
<sequence>MLAPHQTKALQDHQKLCEILSTCFGITLSLDDFIIGDVAEEEGLGSIFPLQAVTIKDNTKLMVITCAYMLLHDRDEAKKLQFTIAPDSVAFHLIEADTDRSLKSLARITPIC</sequence>
<dbReference type="EMBL" id="ANNX02000038">
    <property type="protein sequence ID" value="KYC38790.1"/>
    <property type="molecule type" value="Genomic_DNA"/>
</dbReference>
<gene>
    <name evidence="1" type="ORF">WA1_34880</name>
</gene>
<accession>A0A139X2A8</accession>
<reference evidence="1 2" key="1">
    <citation type="journal article" date="2013" name="Genome Biol. Evol.">
        <title>Genomes of Stigonematalean cyanobacteria (subsection V) and the evolution of oxygenic photosynthesis from prokaryotes to plastids.</title>
        <authorList>
            <person name="Dagan T."/>
            <person name="Roettger M."/>
            <person name="Stucken K."/>
            <person name="Landan G."/>
            <person name="Koch R."/>
            <person name="Major P."/>
            <person name="Gould S.B."/>
            <person name="Goremykin V.V."/>
            <person name="Rippka R."/>
            <person name="Tandeau de Marsac N."/>
            <person name="Gugger M."/>
            <person name="Lockhart P.J."/>
            <person name="Allen J.F."/>
            <person name="Brune I."/>
            <person name="Maus I."/>
            <person name="Puhler A."/>
            <person name="Martin W.F."/>
        </authorList>
    </citation>
    <scope>NUCLEOTIDE SEQUENCE [LARGE SCALE GENOMIC DNA]</scope>
    <source>
        <strain evidence="1 2">PCC 7110</strain>
    </source>
</reference>
<evidence type="ECO:0000313" key="1">
    <source>
        <dbReference type="EMBL" id="KYC38790.1"/>
    </source>
</evidence>
<dbReference type="AlphaFoldDB" id="A0A139X2A8"/>